<dbReference type="PANTHER" id="PTHR33067">
    <property type="entry name" value="RNA-DIRECTED DNA POLYMERASE-RELATED"/>
    <property type="match status" value="1"/>
</dbReference>
<organism evidence="1 2">
    <name type="scientific">Tanacetum coccineum</name>
    <dbReference type="NCBI Taxonomy" id="301880"/>
    <lineage>
        <taxon>Eukaryota</taxon>
        <taxon>Viridiplantae</taxon>
        <taxon>Streptophyta</taxon>
        <taxon>Embryophyta</taxon>
        <taxon>Tracheophyta</taxon>
        <taxon>Spermatophyta</taxon>
        <taxon>Magnoliopsida</taxon>
        <taxon>eudicotyledons</taxon>
        <taxon>Gunneridae</taxon>
        <taxon>Pentapetalae</taxon>
        <taxon>asterids</taxon>
        <taxon>campanulids</taxon>
        <taxon>Asterales</taxon>
        <taxon>Asteraceae</taxon>
        <taxon>Asteroideae</taxon>
        <taxon>Anthemideae</taxon>
        <taxon>Anthemidinae</taxon>
        <taxon>Tanacetum</taxon>
    </lineage>
</organism>
<evidence type="ECO:0000313" key="1">
    <source>
        <dbReference type="EMBL" id="GJS86095.1"/>
    </source>
</evidence>
<reference evidence="1" key="2">
    <citation type="submission" date="2022-01" db="EMBL/GenBank/DDBJ databases">
        <authorList>
            <person name="Yamashiro T."/>
            <person name="Shiraishi A."/>
            <person name="Satake H."/>
            <person name="Nakayama K."/>
        </authorList>
    </citation>
    <scope>NUCLEOTIDE SEQUENCE</scope>
</reference>
<dbReference type="Proteomes" id="UP001151760">
    <property type="component" value="Unassembled WGS sequence"/>
</dbReference>
<protein>
    <submittedName>
        <fullName evidence="1">Reverse transcriptase domain-containing protein</fullName>
    </submittedName>
</protein>
<proteinExistence type="predicted"/>
<dbReference type="EMBL" id="BQNB010011098">
    <property type="protein sequence ID" value="GJS86095.1"/>
    <property type="molecule type" value="Genomic_DNA"/>
</dbReference>
<evidence type="ECO:0000313" key="2">
    <source>
        <dbReference type="Proteomes" id="UP001151760"/>
    </source>
</evidence>
<name>A0ABQ4ZAP6_9ASTR</name>
<dbReference type="Gene3D" id="2.40.70.10">
    <property type="entry name" value="Acid Proteases"/>
    <property type="match status" value="1"/>
</dbReference>
<keyword evidence="1" id="KW-0695">RNA-directed DNA polymerase</keyword>
<keyword evidence="2" id="KW-1185">Reference proteome</keyword>
<dbReference type="PANTHER" id="PTHR33067:SF35">
    <property type="entry name" value="ASPARTIC PEPTIDASE DDI1-TYPE DOMAIN-CONTAINING PROTEIN"/>
    <property type="match status" value="1"/>
</dbReference>
<sequence>MGIAENVIVKIDKFVFPINFVILDMEEDFRVPIILGRPFLATAHAMIDVFNKKISFEVGNENITFDIQESMKFSTLFNDTCHSFDMVKLTVHDYVQETLLRDQTD</sequence>
<dbReference type="InterPro" id="IPR021109">
    <property type="entry name" value="Peptidase_aspartic_dom_sf"/>
</dbReference>
<accession>A0ABQ4ZAP6</accession>
<keyword evidence="1" id="KW-0548">Nucleotidyltransferase</keyword>
<comment type="caution">
    <text evidence="1">The sequence shown here is derived from an EMBL/GenBank/DDBJ whole genome shotgun (WGS) entry which is preliminary data.</text>
</comment>
<dbReference type="Pfam" id="PF08284">
    <property type="entry name" value="RVP_2"/>
    <property type="match status" value="1"/>
</dbReference>
<dbReference type="GO" id="GO:0003964">
    <property type="term" value="F:RNA-directed DNA polymerase activity"/>
    <property type="evidence" value="ECO:0007669"/>
    <property type="project" value="UniProtKB-KW"/>
</dbReference>
<reference evidence="1" key="1">
    <citation type="journal article" date="2022" name="Int. J. Mol. Sci.">
        <title>Draft Genome of Tanacetum Coccineum: Genomic Comparison of Closely Related Tanacetum-Family Plants.</title>
        <authorList>
            <person name="Yamashiro T."/>
            <person name="Shiraishi A."/>
            <person name="Nakayama K."/>
            <person name="Satake H."/>
        </authorList>
    </citation>
    <scope>NUCLEOTIDE SEQUENCE</scope>
</reference>
<gene>
    <name evidence="1" type="ORF">Tco_0752636</name>
</gene>
<keyword evidence="1" id="KW-0808">Transferase</keyword>